<dbReference type="EMBL" id="GEVK01004616">
    <property type="protein sequence ID" value="JAU48216.1"/>
    <property type="molecule type" value="Transcribed_RNA"/>
</dbReference>
<accession>A0A1J3G055</accession>
<sequence length="80" mass="9127">MCLSLAISASTDIATYNVYSDPPKQGNIYSYPPSNKAMSKHLYKRIREVCESGDSVGMKWKFVAFIDETMRANRVFRQRG</sequence>
<organism evidence="1">
    <name type="scientific">Noccaea caerulescens</name>
    <name type="common">Alpine penny-cress</name>
    <name type="synonym">Thlaspi caerulescens</name>
    <dbReference type="NCBI Taxonomy" id="107243"/>
    <lineage>
        <taxon>Eukaryota</taxon>
        <taxon>Viridiplantae</taxon>
        <taxon>Streptophyta</taxon>
        <taxon>Embryophyta</taxon>
        <taxon>Tracheophyta</taxon>
        <taxon>Spermatophyta</taxon>
        <taxon>Magnoliopsida</taxon>
        <taxon>eudicotyledons</taxon>
        <taxon>Gunneridae</taxon>
        <taxon>Pentapetalae</taxon>
        <taxon>rosids</taxon>
        <taxon>malvids</taxon>
        <taxon>Brassicales</taxon>
        <taxon>Brassicaceae</taxon>
        <taxon>Coluteocarpeae</taxon>
        <taxon>Noccaea</taxon>
    </lineage>
</organism>
<protein>
    <submittedName>
        <fullName evidence="1">Uncharacterized protein</fullName>
    </submittedName>
</protein>
<reference evidence="1" key="1">
    <citation type="submission" date="2016-07" db="EMBL/GenBank/DDBJ databases">
        <title>De novo transcriptome assembly of four accessions of the metal hyperaccumulator plant Noccaea caerulescens.</title>
        <authorList>
            <person name="Blande D."/>
            <person name="Halimaa P."/>
            <person name="Tervahauta A.I."/>
            <person name="Aarts M.G."/>
            <person name="Karenlampi S.O."/>
        </authorList>
    </citation>
    <scope>NUCLEOTIDE SEQUENCE</scope>
</reference>
<proteinExistence type="predicted"/>
<name>A0A1J3G055_NOCCA</name>
<dbReference type="AlphaFoldDB" id="A0A1J3G055"/>
<evidence type="ECO:0000313" key="1">
    <source>
        <dbReference type="EMBL" id="JAU48216.1"/>
    </source>
</evidence>
<gene>
    <name evidence="1" type="ORF">LC_TR15352_c9_g1_i1_g.52063</name>
</gene>